<proteinExistence type="predicted"/>
<keyword evidence="3" id="KW-1185">Reference proteome</keyword>
<sequence length="241" mass="25517">MSDGCPAAVSGTFSIVAVDPNTGVCGAAVASKYPAVGKVVPYVRAGVGAFCTQHWHNPAWAERALDLLADGHLPEQVLAELLRDDPRRDKRQLAIIDMSGRAANRNPADADPSGLWWGAASGRYYACQGNTLADCEVVFAMARAYEQTQGSLADRLMAALVAGDCAGGDHRGRLAAGIRVAKKGVEGHWLELYVDESDDAVIELARKYAALEHEAKGSWPGGRLPFTHPCPPPGADGAVER</sequence>
<dbReference type="InterPro" id="IPR029055">
    <property type="entry name" value="Ntn_hydrolases_N"/>
</dbReference>
<evidence type="ECO:0000256" key="1">
    <source>
        <dbReference type="SAM" id="MobiDB-lite"/>
    </source>
</evidence>
<dbReference type="Gene3D" id="3.60.20.10">
    <property type="entry name" value="Glutamine Phosphoribosylpyrophosphate, subunit 1, domain 1"/>
    <property type="match status" value="1"/>
</dbReference>
<organism evidence="2 3">
    <name type="scientific">Anaerobaca lacustris</name>
    <dbReference type="NCBI Taxonomy" id="3044600"/>
    <lineage>
        <taxon>Bacteria</taxon>
        <taxon>Pseudomonadati</taxon>
        <taxon>Planctomycetota</taxon>
        <taxon>Phycisphaerae</taxon>
        <taxon>Sedimentisphaerales</taxon>
        <taxon>Anaerobacaceae</taxon>
        <taxon>Anaerobaca</taxon>
    </lineage>
</organism>
<name>A0AAW6TPW3_9BACT</name>
<dbReference type="AlphaFoldDB" id="A0AAW6TPW3"/>
<evidence type="ECO:0000313" key="2">
    <source>
        <dbReference type="EMBL" id="MDI6447585.1"/>
    </source>
</evidence>
<reference evidence="2" key="1">
    <citation type="submission" date="2023-05" db="EMBL/GenBank/DDBJ databases">
        <title>Anaerotaeda fermentans gen. nov., sp. nov., a novel anaerobic planctomycete of the new family within the order Sedimentisphaerales isolated from Taman Peninsula, Russia.</title>
        <authorList>
            <person name="Khomyakova M.A."/>
            <person name="Merkel A.Y."/>
            <person name="Slobodkin A.I."/>
        </authorList>
    </citation>
    <scope>NUCLEOTIDE SEQUENCE</scope>
    <source>
        <strain evidence="2">M17dextr</strain>
    </source>
</reference>
<dbReference type="Proteomes" id="UP001431776">
    <property type="component" value="Unassembled WGS sequence"/>
</dbReference>
<dbReference type="RefSeq" id="WP_349242995.1">
    <property type="nucleotide sequence ID" value="NZ_JASCXX010000001.1"/>
</dbReference>
<evidence type="ECO:0000313" key="3">
    <source>
        <dbReference type="Proteomes" id="UP001431776"/>
    </source>
</evidence>
<accession>A0AAW6TPW3</accession>
<dbReference type="InterPro" id="IPR010430">
    <property type="entry name" value="DUF1028"/>
</dbReference>
<dbReference type="PANTHER" id="PTHR39328">
    <property type="entry name" value="BLL2871 PROTEIN"/>
    <property type="match status" value="1"/>
</dbReference>
<dbReference type="SUPFAM" id="SSF56235">
    <property type="entry name" value="N-terminal nucleophile aminohydrolases (Ntn hydrolases)"/>
    <property type="match status" value="1"/>
</dbReference>
<dbReference type="Pfam" id="PF06267">
    <property type="entry name" value="DUF1028"/>
    <property type="match status" value="1"/>
</dbReference>
<dbReference type="EMBL" id="JASCXX010000001">
    <property type="protein sequence ID" value="MDI6447585.1"/>
    <property type="molecule type" value="Genomic_DNA"/>
</dbReference>
<feature type="region of interest" description="Disordered" evidence="1">
    <location>
        <begin position="221"/>
        <end position="241"/>
    </location>
</feature>
<gene>
    <name evidence="2" type="ORF">QJ522_00905</name>
</gene>
<dbReference type="PANTHER" id="PTHR39328:SF1">
    <property type="entry name" value="BLL2871 PROTEIN"/>
    <property type="match status" value="1"/>
</dbReference>
<comment type="caution">
    <text evidence="2">The sequence shown here is derived from an EMBL/GenBank/DDBJ whole genome shotgun (WGS) entry which is preliminary data.</text>
</comment>
<protein>
    <submittedName>
        <fullName evidence="2">DUF1028 domain-containing protein</fullName>
    </submittedName>
</protein>